<evidence type="ECO:0000256" key="6">
    <source>
        <dbReference type="NCBIfam" id="TIGR00065"/>
    </source>
</evidence>
<keyword evidence="12" id="KW-1185">Reference proteome</keyword>
<keyword evidence="5 7" id="KW-0132">Cell division</keyword>
<evidence type="ECO:0000259" key="10">
    <source>
        <dbReference type="SMART" id="SM00865"/>
    </source>
</evidence>
<keyword evidence="5 7" id="KW-0131">Cell cycle</keyword>
<dbReference type="PRINTS" id="PR00423">
    <property type="entry name" value="CELLDVISFTSZ"/>
</dbReference>
<dbReference type="PROSITE" id="PS01134">
    <property type="entry name" value="FTSZ_1"/>
    <property type="match status" value="1"/>
</dbReference>
<feature type="binding site" evidence="5">
    <location>
        <position position="164"/>
    </location>
    <ligand>
        <name>GTP</name>
        <dbReference type="ChEBI" id="CHEBI:37565"/>
    </ligand>
</feature>
<dbReference type="GO" id="GO:0051258">
    <property type="term" value="P:protein polymerization"/>
    <property type="evidence" value="ECO:0007669"/>
    <property type="project" value="UniProtKB-UniRule"/>
</dbReference>
<dbReference type="InterPro" id="IPR018316">
    <property type="entry name" value="Tubulin/FtsZ_2-layer-sand-dom"/>
</dbReference>
<keyword evidence="3 5" id="KW-0342">GTP-binding</keyword>
<accession>D3R0H5</accession>
<dbReference type="InterPro" id="IPR008280">
    <property type="entry name" value="Tub_FtsZ_C"/>
</dbReference>
<dbReference type="STRING" id="699246.HMPREF0868_0344"/>
<dbReference type="InterPro" id="IPR024757">
    <property type="entry name" value="FtsZ_C"/>
</dbReference>
<dbReference type="InterPro" id="IPR045061">
    <property type="entry name" value="FtsZ/CetZ"/>
</dbReference>
<dbReference type="CDD" id="cd02201">
    <property type="entry name" value="FtsZ_type1"/>
    <property type="match status" value="1"/>
</dbReference>
<dbReference type="InterPro" id="IPR020805">
    <property type="entry name" value="Cell_div_FtsZ_CS"/>
</dbReference>
<proteinExistence type="inferred from homology"/>
<feature type="domain" description="Tubulin/FtsZ GTPase" evidence="9">
    <location>
        <begin position="38"/>
        <end position="230"/>
    </location>
</feature>
<comment type="subcellular location">
    <subcellularLocation>
        <location evidence="5">Cytoplasm</location>
    </subcellularLocation>
    <text evidence="5">Assembles at midcell at the inner surface of the cytoplasmic membrane.</text>
</comment>
<organism evidence="11 12">
    <name type="scientific">Mageeibacillus indolicus (strain UPII9-5)</name>
    <name type="common">Clostridiales genomosp. BVAB3 (strain UPII9-5)</name>
    <dbReference type="NCBI Taxonomy" id="699246"/>
    <lineage>
        <taxon>Bacteria</taxon>
        <taxon>Bacillati</taxon>
        <taxon>Bacillota</taxon>
        <taxon>Clostridia</taxon>
        <taxon>Eubacteriales</taxon>
        <taxon>Oscillospiraceae</taxon>
        <taxon>Mageeibacillus</taxon>
    </lineage>
</organism>
<evidence type="ECO:0000313" key="12">
    <source>
        <dbReference type="Proteomes" id="UP000008234"/>
    </source>
</evidence>
<dbReference type="SMART" id="SM00864">
    <property type="entry name" value="Tubulin"/>
    <property type="match status" value="1"/>
</dbReference>
<evidence type="ECO:0000256" key="3">
    <source>
        <dbReference type="ARBA" id="ARBA00023134"/>
    </source>
</evidence>
<dbReference type="SUPFAM" id="SSF52490">
    <property type="entry name" value="Tubulin nucleotide-binding domain-like"/>
    <property type="match status" value="1"/>
</dbReference>
<feature type="binding site" evidence="5">
    <location>
        <position position="212"/>
    </location>
    <ligand>
        <name>GTP</name>
        <dbReference type="ChEBI" id="CHEBI:37565"/>
    </ligand>
</feature>
<dbReference type="HOGENOM" id="CLU_024865_2_2_9"/>
<dbReference type="InterPro" id="IPR037103">
    <property type="entry name" value="Tubulin/FtsZ-like_C"/>
</dbReference>
<dbReference type="Proteomes" id="UP000008234">
    <property type="component" value="Chromosome"/>
</dbReference>
<evidence type="ECO:0000259" key="9">
    <source>
        <dbReference type="SMART" id="SM00864"/>
    </source>
</evidence>
<dbReference type="InterPro" id="IPR036525">
    <property type="entry name" value="Tubulin/FtsZ_GTPase_sf"/>
</dbReference>
<dbReference type="GO" id="GO:0000917">
    <property type="term" value="P:division septum assembly"/>
    <property type="evidence" value="ECO:0007669"/>
    <property type="project" value="UniProtKB-KW"/>
</dbReference>
<dbReference type="InterPro" id="IPR003008">
    <property type="entry name" value="Tubulin_FtsZ_GTPase"/>
</dbReference>
<keyword evidence="2 5" id="KW-0547">Nucleotide-binding</keyword>
<evidence type="ECO:0000256" key="7">
    <source>
        <dbReference type="RuleBase" id="RU000631"/>
    </source>
</evidence>
<dbReference type="AlphaFoldDB" id="D3R0H5"/>
<dbReference type="Pfam" id="PF12327">
    <property type="entry name" value="FtsZ_C"/>
    <property type="match status" value="1"/>
</dbReference>
<dbReference type="GO" id="GO:0005525">
    <property type="term" value="F:GTP binding"/>
    <property type="evidence" value="ECO:0007669"/>
    <property type="project" value="UniProtKB-UniRule"/>
</dbReference>
<feature type="binding site" evidence="5">
    <location>
        <begin position="46"/>
        <end position="50"/>
    </location>
    <ligand>
        <name>GTP</name>
        <dbReference type="ChEBI" id="CHEBI:37565"/>
    </ligand>
</feature>
<comment type="subunit">
    <text evidence="5">Homodimer. Polymerizes to form a dynamic ring structure in a strictly GTP-dependent manner. Interacts directly with several other division proteins.</text>
</comment>
<dbReference type="HAMAP" id="MF_00909">
    <property type="entry name" value="FtsZ"/>
    <property type="match status" value="1"/>
</dbReference>
<evidence type="ECO:0000256" key="8">
    <source>
        <dbReference type="SAM" id="MobiDB-lite"/>
    </source>
</evidence>
<feature type="domain" description="Tubulin/FtsZ 2-layer sandwich" evidence="10">
    <location>
        <begin position="232"/>
        <end position="348"/>
    </location>
</feature>
<dbReference type="SUPFAM" id="SSF55307">
    <property type="entry name" value="Tubulin C-terminal domain-like"/>
    <property type="match status" value="1"/>
</dbReference>
<name>D3R0H5_MAGIU</name>
<comment type="function">
    <text evidence="5 7">Essential cell division protein that forms a contractile ring structure (Z ring) at the future cell division site. The regulation of the ring assembly controls the timing and the location of cell division. One of the functions of the FtsZ ring is to recruit other cell division proteins to the septum to produce a new cell wall between the dividing cells. Binds GTP and shows GTPase activity.</text>
</comment>
<dbReference type="GO" id="GO:0032153">
    <property type="term" value="C:cell division site"/>
    <property type="evidence" value="ECO:0007669"/>
    <property type="project" value="UniProtKB-UniRule"/>
</dbReference>
<comment type="similarity">
    <text evidence="1 5 7">Belongs to the FtsZ family.</text>
</comment>
<dbReference type="RefSeq" id="WP_012993936.1">
    <property type="nucleotide sequence ID" value="NC_013895.2"/>
</dbReference>
<feature type="region of interest" description="Disordered" evidence="8">
    <location>
        <begin position="361"/>
        <end position="483"/>
    </location>
</feature>
<dbReference type="KEGG" id="clo:HMPREF0868_0344"/>
<dbReference type="Gene3D" id="3.40.50.1440">
    <property type="entry name" value="Tubulin/FtsZ, GTPase domain"/>
    <property type="match status" value="1"/>
</dbReference>
<gene>
    <name evidence="5 11" type="primary">ftsZ</name>
    <name evidence="11" type="ordered locus">HMPREF0868_0344</name>
</gene>
<protein>
    <recommendedName>
        <fullName evidence="5 6">Cell division protein FtsZ</fullName>
    </recommendedName>
</protein>
<dbReference type="eggNOG" id="COG0206">
    <property type="taxonomic scope" value="Bacteria"/>
</dbReference>
<dbReference type="NCBIfam" id="TIGR00065">
    <property type="entry name" value="ftsZ"/>
    <property type="match status" value="1"/>
</dbReference>
<dbReference type="PANTHER" id="PTHR30314:SF3">
    <property type="entry name" value="MITOCHONDRIAL DIVISION PROTEIN FSZA"/>
    <property type="match status" value="1"/>
</dbReference>
<dbReference type="FunFam" id="3.40.50.1440:FF:000001">
    <property type="entry name" value="Cell division protein FtsZ"/>
    <property type="match status" value="1"/>
</dbReference>
<feature type="compositionally biased region" description="Polar residues" evidence="8">
    <location>
        <begin position="363"/>
        <end position="394"/>
    </location>
</feature>
<feature type="binding site" evidence="5">
    <location>
        <begin position="133"/>
        <end position="135"/>
    </location>
    <ligand>
        <name>GTP</name>
        <dbReference type="ChEBI" id="CHEBI:37565"/>
    </ligand>
</feature>
<dbReference type="InterPro" id="IPR000158">
    <property type="entry name" value="Cell_div_FtsZ"/>
</dbReference>
<dbReference type="GO" id="GO:0043093">
    <property type="term" value="P:FtsZ-dependent cytokinesis"/>
    <property type="evidence" value="ECO:0007669"/>
    <property type="project" value="UniProtKB-UniRule"/>
</dbReference>
<evidence type="ECO:0000313" key="11">
    <source>
        <dbReference type="EMBL" id="ADC91273.1"/>
    </source>
</evidence>
<dbReference type="PANTHER" id="PTHR30314">
    <property type="entry name" value="CELL DIVISION PROTEIN FTSZ-RELATED"/>
    <property type="match status" value="1"/>
</dbReference>
<dbReference type="Gene3D" id="3.30.1330.20">
    <property type="entry name" value="Tubulin/FtsZ, C-terminal domain"/>
    <property type="match status" value="1"/>
</dbReference>
<feature type="binding site" evidence="5">
    <location>
        <position position="168"/>
    </location>
    <ligand>
        <name>GTP</name>
        <dbReference type="ChEBI" id="CHEBI:37565"/>
    </ligand>
</feature>
<dbReference type="GO" id="GO:0005737">
    <property type="term" value="C:cytoplasm"/>
    <property type="evidence" value="ECO:0007669"/>
    <property type="project" value="UniProtKB-SubCell"/>
</dbReference>
<evidence type="ECO:0000256" key="1">
    <source>
        <dbReference type="ARBA" id="ARBA00009690"/>
    </source>
</evidence>
<dbReference type="PROSITE" id="PS01135">
    <property type="entry name" value="FTSZ_2"/>
    <property type="match status" value="1"/>
</dbReference>
<keyword evidence="4 5" id="KW-0717">Septation</keyword>
<dbReference type="Pfam" id="PF00091">
    <property type="entry name" value="Tubulin"/>
    <property type="match status" value="1"/>
</dbReference>
<feature type="compositionally biased region" description="Basic and acidic residues" evidence="8">
    <location>
        <begin position="451"/>
        <end position="465"/>
    </location>
</feature>
<dbReference type="SMART" id="SM00865">
    <property type="entry name" value="Tubulin_C"/>
    <property type="match status" value="1"/>
</dbReference>
<dbReference type="GO" id="GO:0003924">
    <property type="term" value="F:GTPase activity"/>
    <property type="evidence" value="ECO:0007669"/>
    <property type="project" value="UniProtKB-UniRule"/>
</dbReference>
<sequence length="483" mass="50871">MKGEFPLAEQKKENKVYVAPESVYVNGYDSPAIEGLAKIKVVGVGGGGCNAVQRMIMSGVQGVEFIAINTDAQALALNSAETRLKIGEKVTRGLGAGADPEKGAMAANESRDELAGLVQDSDMVFVTAGMGGGTGTGAAPVVAGIARQMGILTVGVVSKPFTFEGAVRERNAINGIQELEKNVDALLIVPNDKLLDMDNGDMTVSDAFAHADEVLTYGVAGISDLITVPGVINLDMADVRRVLLDAGICHMGIGRGSGENRASVAVDRAIHSPLLDTTIDGAHRVIINLAGNFKMKELQMAANLIKDAAAPDAEIILGTAQSDALGDDEVMITVIASGFDRITPERGPVRTGMADFMRGGTANARSGENSNNFLGSLNRENAAGTNNAGTSRTMPQRPVTPDLGRTNLEPNVGTHSTYTPLVPENEQPRGVLNRPYSSNSTGWARPQGNMPDRRTPRPSSRDSGPRKGGILPWLFNENDDNLE</sequence>
<evidence type="ECO:0000256" key="5">
    <source>
        <dbReference type="HAMAP-Rule" id="MF_00909"/>
    </source>
</evidence>
<dbReference type="EMBL" id="CP001850">
    <property type="protein sequence ID" value="ADC91273.1"/>
    <property type="molecule type" value="Genomic_DNA"/>
</dbReference>
<keyword evidence="5" id="KW-0963">Cytoplasm</keyword>
<reference evidence="12" key="1">
    <citation type="submission" date="2009-12" db="EMBL/GenBank/DDBJ databases">
        <title>Sequence of Clostridiales genomosp. BVAB3 str. UPII9-5.</title>
        <authorList>
            <person name="Madupu R."/>
            <person name="Durkin A.S."/>
            <person name="Torralba M."/>
            <person name="Methe B."/>
            <person name="Sutton G.G."/>
            <person name="Strausberg R.L."/>
            <person name="Nelson K.E."/>
        </authorList>
    </citation>
    <scope>NUCLEOTIDE SEQUENCE [LARGE SCALE GENOMIC DNA]</scope>
    <source>
        <strain evidence="12">UPII9-5</strain>
    </source>
</reference>
<evidence type="ECO:0000256" key="4">
    <source>
        <dbReference type="ARBA" id="ARBA00023210"/>
    </source>
</evidence>
<evidence type="ECO:0000256" key="2">
    <source>
        <dbReference type="ARBA" id="ARBA00022741"/>
    </source>
</evidence>